<dbReference type="PANTHER" id="PTHR41291">
    <property type="entry name" value="DNA ALKYLATION REPAIR PROTEIN"/>
    <property type="match status" value="1"/>
</dbReference>
<keyword evidence="2" id="KW-1185">Reference proteome</keyword>
<organism evidence="1 2">
    <name type="scientific">Paludisphaera mucosa</name>
    <dbReference type="NCBI Taxonomy" id="3030827"/>
    <lineage>
        <taxon>Bacteria</taxon>
        <taxon>Pseudomonadati</taxon>
        <taxon>Planctomycetota</taxon>
        <taxon>Planctomycetia</taxon>
        <taxon>Isosphaerales</taxon>
        <taxon>Isosphaeraceae</taxon>
        <taxon>Paludisphaera</taxon>
    </lineage>
</organism>
<sequence length="235" mass="25724">MTAREVVDQLKALGKPSIKKVLLNHGAREPFFGVSVEDLKKIQNRIKINHSLAMELFETGISDAMYLAGLIVDDARMTNEDLDCWVKAAYWPMLSESTVPWVASEGRHGWEILLEWIESDVESIAAAGWSTLGAVHKIKPDDELDQATIGELLDRVAGTIHDQPDRVRLQMNGFVIDAGSFVAASTDRALEAADRIGLVKVGMGETACKVPGARESIEKVQAAGRLGKKRKTAKC</sequence>
<gene>
    <name evidence="1" type="ORF">PZE19_11420</name>
</gene>
<proteinExistence type="predicted"/>
<evidence type="ECO:0000313" key="1">
    <source>
        <dbReference type="EMBL" id="MDG3004386.1"/>
    </source>
</evidence>
<dbReference type="InterPro" id="IPR016024">
    <property type="entry name" value="ARM-type_fold"/>
</dbReference>
<protein>
    <submittedName>
        <fullName evidence="1">DNA alkylation repair protein</fullName>
    </submittedName>
</protein>
<dbReference type="RefSeq" id="WP_277860744.1">
    <property type="nucleotide sequence ID" value="NZ_JARRAG010000002.1"/>
</dbReference>
<dbReference type="InterPro" id="IPR014825">
    <property type="entry name" value="DNA_alkylation"/>
</dbReference>
<dbReference type="Pfam" id="PF08713">
    <property type="entry name" value="DNA_alkylation"/>
    <property type="match status" value="1"/>
</dbReference>
<comment type="caution">
    <text evidence="1">The sequence shown here is derived from an EMBL/GenBank/DDBJ whole genome shotgun (WGS) entry which is preliminary data.</text>
</comment>
<evidence type="ECO:0000313" key="2">
    <source>
        <dbReference type="Proteomes" id="UP001216907"/>
    </source>
</evidence>
<accession>A0ABT6F9Z1</accession>
<dbReference type="SUPFAM" id="SSF48371">
    <property type="entry name" value="ARM repeat"/>
    <property type="match status" value="1"/>
</dbReference>
<dbReference type="PANTHER" id="PTHR41291:SF1">
    <property type="entry name" value="DNA ALKYLATION REPAIR PROTEIN"/>
    <property type="match status" value="1"/>
</dbReference>
<dbReference type="Proteomes" id="UP001216907">
    <property type="component" value="Unassembled WGS sequence"/>
</dbReference>
<dbReference type="EMBL" id="JARRAG010000002">
    <property type="protein sequence ID" value="MDG3004386.1"/>
    <property type="molecule type" value="Genomic_DNA"/>
</dbReference>
<dbReference type="CDD" id="cd06561">
    <property type="entry name" value="AlkD_like"/>
    <property type="match status" value="1"/>
</dbReference>
<reference evidence="1 2" key="1">
    <citation type="submission" date="2023-03" db="EMBL/GenBank/DDBJ databases">
        <title>Paludisphaera mucosa sp. nov. a novel planctomycete from northern fen.</title>
        <authorList>
            <person name="Ivanova A."/>
        </authorList>
    </citation>
    <scope>NUCLEOTIDE SEQUENCE [LARGE SCALE GENOMIC DNA]</scope>
    <source>
        <strain evidence="1 2">Pla2</strain>
    </source>
</reference>
<name>A0ABT6F9Z1_9BACT</name>
<dbReference type="Gene3D" id="1.25.10.90">
    <property type="match status" value="1"/>
</dbReference>